<feature type="transmembrane region" description="Helical" evidence="1">
    <location>
        <begin position="228"/>
        <end position="246"/>
    </location>
</feature>
<keyword evidence="1" id="KW-0472">Membrane</keyword>
<name>A0ABY1NLQ5_9FLAO</name>
<feature type="transmembrane region" description="Helical" evidence="1">
    <location>
        <begin position="131"/>
        <end position="151"/>
    </location>
</feature>
<evidence type="ECO:0000256" key="1">
    <source>
        <dbReference type="SAM" id="Phobius"/>
    </source>
</evidence>
<dbReference type="PANTHER" id="PTHR20992">
    <property type="entry name" value="AT15442P-RELATED"/>
    <property type="match status" value="1"/>
</dbReference>
<dbReference type="InterPro" id="IPR005240">
    <property type="entry name" value="DUF389"/>
</dbReference>
<dbReference type="Pfam" id="PF04087">
    <property type="entry name" value="DUF389"/>
    <property type="match status" value="1"/>
</dbReference>
<feature type="transmembrane region" description="Helical" evidence="1">
    <location>
        <begin position="39"/>
        <end position="56"/>
    </location>
</feature>
<comment type="caution">
    <text evidence="2">The sequence shown here is derived from an EMBL/GenBank/DDBJ whole genome shotgun (WGS) entry which is preliminary data.</text>
</comment>
<sequence>MKRFDIFKRYLGQQIYTAKEENEWVTYSEIKEGLIFKGYNLWILGFAMIIACIGLTTNSVSAVIGAMLISPLMGPVIGFAFGLAINDRNLKIEGIRNWVKMTVVSFASATLFFLVNPFDHSTQLLESFQKASIFDIFLAFFGGLAGFIGIVKREGMKIIAGVAIATACMPPICTAAYGIAHLDFTYFIGGFYFYLINCLFIGWATFLLSRYFKFETVSREKRTMKNVILWDLLLIVMLIPGIWIGYQKWKIEEDSPPQMTDSEKIRALEKRIESLERNVSKN</sequence>
<dbReference type="EMBL" id="FXTZ01000002">
    <property type="protein sequence ID" value="SMP13112.1"/>
    <property type="molecule type" value="Genomic_DNA"/>
</dbReference>
<keyword evidence="1" id="KW-0812">Transmembrane</keyword>
<keyword evidence="3" id="KW-1185">Reference proteome</keyword>
<keyword evidence="1" id="KW-1133">Transmembrane helix</keyword>
<feature type="transmembrane region" description="Helical" evidence="1">
    <location>
        <begin position="158"/>
        <end position="180"/>
    </location>
</feature>
<evidence type="ECO:0000313" key="2">
    <source>
        <dbReference type="EMBL" id="SMP13112.1"/>
    </source>
</evidence>
<protein>
    <submittedName>
        <fullName evidence="2">Uncharacterized hydrophobic domain-containing protein</fullName>
    </submittedName>
</protein>
<feature type="transmembrane region" description="Helical" evidence="1">
    <location>
        <begin position="97"/>
        <end position="115"/>
    </location>
</feature>
<gene>
    <name evidence="2" type="ORF">SAMN06264346_102531</name>
</gene>
<feature type="transmembrane region" description="Helical" evidence="1">
    <location>
        <begin position="62"/>
        <end position="85"/>
    </location>
</feature>
<dbReference type="Proteomes" id="UP001157960">
    <property type="component" value="Unassembled WGS sequence"/>
</dbReference>
<dbReference type="RefSeq" id="WP_283421466.1">
    <property type="nucleotide sequence ID" value="NZ_FXTZ01000002.1"/>
</dbReference>
<dbReference type="PANTHER" id="PTHR20992:SF9">
    <property type="entry name" value="AT15442P-RELATED"/>
    <property type="match status" value="1"/>
</dbReference>
<reference evidence="2 3" key="1">
    <citation type="submission" date="2017-05" db="EMBL/GenBank/DDBJ databases">
        <authorList>
            <person name="Varghese N."/>
            <person name="Submissions S."/>
        </authorList>
    </citation>
    <scope>NUCLEOTIDE SEQUENCE [LARGE SCALE GENOMIC DNA]</scope>
    <source>
        <strain evidence="2 3">DSM 28214</strain>
    </source>
</reference>
<evidence type="ECO:0000313" key="3">
    <source>
        <dbReference type="Proteomes" id="UP001157960"/>
    </source>
</evidence>
<organism evidence="2 3">
    <name type="scientific">Chryseobacterium profundimaris</name>
    <dbReference type="NCBI Taxonomy" id="1387275"/>
    <lineage>
        <taxon>Bacteria</taxon>
        <taxon>Pseudomonadati</taxon>
        <taxon>Bacteroidota</taxon>
        <taxon>Flavobacteriia</taxon>
        <taxon>Flavobacteriales</taxon>
        <taxon>Weeksellaceae</taxon>
        <taxon>Chryseobacterium group</taxon>
        <taxon>Chryseobacterium</taxon>
    </lineage>
</organism>
<accession>A0ABY1NLQ5</accession>
<feature type="transmembrane region" description="Helical" evidence="1">
    <location>
        <begin position="186"/>
        <end position="208"/>
    </location>
</feature>
<proteinExistence type="predicted"/>